<dbReference type="PANTHER" id="PTHR12588">
    <property type="entry name" value="MYOINOSITOL OXYGENASE"/>
    <property type="match status" value="1"/>
</dbReference>
<keyword evidence="6 14" id="KW-0963">Cytoplasm</keyword>
<sequence>MNQHDKEMLKWLLVFNKSDLYSKSKVKINLEEVKPYYLSLSDKYFPAKLRW</sequence>
<keyword evidence="8 13" id="KW-0479">Metal-binding</keyword>
<proteinExistence type="inferred from homology"/>
<accession>A0A804IQ14</accession>
<dbReference type="InterPro" id="IPR007828">
    <property type="entry name" value="Inositol_oxygenase"/>
</dbReference>
<dbReference type="PANTHER" id="PTHR12588:SF0">
    <property type="entry name" value="INOSITOL OXYGENASE"/>
    <property type="match status" value="1"/>
</dbReference>
<evidence type="ECO:0000256" key="3">
    <source>
        <dbReference type="ARBA" id="ARBA00005286"/>
    </source>
</evidence>
<dbReference type="AlphaFoldDB" id="A0A804IQ14"/>
<evidence type="ECO:0000313" key="17">
    <source>
        <dbReference type="Proteomes" id="UP000012960"/>
    </source>
</evidence>
<evidence type="ECO:0000256" key="9">
    <source>
        <dbReference type="ARBA" id="ARBA00023002"/>
    </source>
</evidence>
<dbReference type="Gramene" id="Ma04_t15360.1">
    <property type="protein sequence ID" value="Ma04_p15360.1"/>
    <property type="gene ID" value="Ma04_g15360"/>
</dbReference>
<evidence type="ECO:0000256" key="13">
    <source>
        <dbReference type="PIRSR" id="PIRSR607828-2"/>
    </source>
</evidence>
<keyword evidence="10 13" id="KW-0408">Iron</keyword>
<evidence type="ECO:0000256" key="6">
    <source>
        <dbReference type="ARBA" id="ARBA00022490"/>
    </source>
</evidence>
<feature type="binding site" evidence="13">
    <location>
        <position position="19"/>
    </location>
    <ligand>
        <name>Fe cation</name>
        <dbReference type="ChEBI" id="CHEBI:24875"/>
        <label>1</label>
    </ligand>
</feature>
<evidence type="ECO:0000256" key="12">
    <source>
        <dbReference type="ARBA" id="ARBA00048271"/>
    </source>
</evidence>
<keyword evidence="7" id="KW-0060">Ascorbate biosynthesis</keyword>
<reference evidence="16" key="2">
    <citation type="submission" date="2021-05" db="UniProtKB">
        <authorList>
            <consortium name="EnsemblPlants"/>
        </authorList>
    </citation>
    <scope>IDENTIFICATION</scope>
    <source>
        <strain evidence="16">subsp. malaccensis</strain>
    </source>
</reference>
<evidence type="ECO:0000256" key="11">
    <source>
        <dbReference type="ARBA" id="ARBA00029668"/>
    </source>
</evidence>
<dbReference type="SUPFAM" id="SSF109604">
    <property type="entry name" value="HD-domain/PDEase-like"/>
    <property type="match status" value="1"/>
</dbReference>
<evidence type="ECO:0000256" key="8">
    <source>
        <dbReference type="ARBA" id="ARBA00022723"/>
    </source>
</evidence>
<dbReference type="UniPathway" id="UPA00111">
    <property type="reaction ID" value="UER00527"/>
</dbReference>
<dbReference type="GO" id="GO:0005737">
    <property type="term" value="C:cytoplasm"/>
    <property type="evidence" value="ECO:0007669"/>
    <property type="project" value="UniProtKB-SubCell"/>
</dbReference>
<evidence type="ECO:0000256" key="5">
    <source>
        <dbReference type="ARBA" id="ARBA00019269"/>
    </source>
</evidence>
<comment type="similarity">
    <text evidence="3 14">Belongs to the myo-inositol oxygenase family.</text>
</comment>
<evidence type="ECO:0000256" key="7">
    <source>
        <dbReference type="ARBA" id="ARBA00022644"/>
    </source>
</evidence>
<evidence type="ECO:0000313" key="15">
    <source>
        <dbReference type="EMBL" id="CAG1842255.1"/>
    </source>
</evidence>
<dbReference type="GO" id="GO:0005506">
    <property type="term" value="F:iron ion binding"/>
    <property type="evidence" value="ECO:0007669"/>
    <property type="project" value="InterPro"/>
</dbReference>
<keyword evidence="17" id="KW-1185">Reference proteome</keyword>
<comment type="pathway">
    <text evidence="2 14">Polyol metabolism; myo-inositol degradation into D-glucuronate; D-glucuronate from myo-inositol: step 1/1.</text>
</comment>
<evidence type="ECO:0000256" key="4">
    <source>
        <dbReference type="ARBA" id="ARBA00011919"/>
    </source>
</evidence>
<dbReference type="InParanoid" id="A0A804IQ14"/>
<evidence type="ECO:0000256" key="2">
    <source>
        <dbReference type="ARBA" id="ARBA00005167"/>
    </source>
</evidence>
<dbReference type="EnsemblPlants" id="Ma04_t15360.1">
    <property type="protein sequence ID" value="Ma04_p15360.1"/>
    <property type="gene ID" value="Ma04_g15360"/>
</dbReference>
<gene>
    <name evidence="15" type="ORF">GSMUA_120500.1</name>
</gene>
<dbReference type="GO" id="GO:0019310">
    <property type="term" value="P:inositol catabolic process"/>
    <property type="evidence" value="ECO:0007669"/>
    <property type="project" value="UniProtKB-UniRule"/>
</dbReference>
<evidence type="ECO:0000256" key="1">
    <source>
        <dbReference type="ARBA" id="ARBA00004496"/>
    </source>
</evidence>
<organism evidence="16 17">
    <name type="scientific">Musa acuminata subsp. malaccensis</name>
    <name type="common">Wild banana</name>
    <name type="synonym">Musa malaccensis</name>
    <dbReference type="NCBI Taxonomy" id="214687"/>
    <lineage>
        <taxon>Eukaryota</taxon>
        <taxon>Viridiplantae</taxon>
        <taxon>Streptophyta</taxon>
        <taxon>Embryophyta</taxon>
        <taxon>Tracheophyta</taxon>
        <taxon>Spermatophyta</taxon>
        <taxon>Magnoliopsida</taxon>
        <taxon>Liliopsida</taxon>
        <taxon>Zingiberales</taxon>
        <taxon>Musaceae</taxon>
        <taxon>Musa</taxon>
    </lineage>
</organism>
<evidence type="ECO:0000256" key="14">
    <source>
        <dbReference type="RuleBase" id="RU367039"/>
    </source>
</evidence>
<dbReference type="GO" id="GO:0050113">
    <property type="term" value="F:inositol oxygenase activity"/>
    <property type="evidence" value="ECO:0007669"/>
    <property type="project" value="UniProtKB-UniRule"/>
</dbReference>
<protein>
    <recommendedName>
        <fullName evidence="5 14">Inositol oxygenase</fullName>
        <ecNumber evidence="4 14">1.13.99.1</ecNumber>
    </recommendedName>
    <alternativeName>
        <fullName evidence="11 14">Myo-inositol oxygenase</fullName>
    </alternativeName>
</protein>
<keyword evidence="9 14" id="KW-0560">Oxidoreductase</keyword>
<name>A0A804IQ14_MUSAM</name>
<reference evidence="15" key="1">
    <citation type="submission" date="2021-03" db="EMBL/GenBank/DDBJ databases">
        <authorList>
            <consortium name="Genoscope - CEA"/>
            <person name="William W."/>
        </authorList>
    </citation>
    <scope>NUCLEOTIDE SEQUENCE</scope>
    <source>
        <strain evidence="15">Doubled-haploid Pahang</strain>
    </source>
</reference>
<dbReference type="GO" id="GO:0019853">
    <property type="term" value="P:L-ascorbic acid biosynthetic process"/>
    <property type="evidence" value="ECO:0007669"/>
    <property type="project" value="UniProtKB-KW"/>
</dbReference>
<dbReference type="EC" id="1.13.99.1" evidence="4 14"/>
<dbReference type="Pfam" id="PF05153">
    <property type="entry name" value="MIOX"/>
    <property type="match status" value="1"/>
</dbReference>
<comment type="subcellular location">
    <subcellularLocation>
        <location evidence="1 14">Cytoplasm</location>
    </subcellularLocation>
</comment>
<dbReference type="Proteomes" id="UP000012960">
    <property type="component" value="Unplaced"/>
</dbReference>
<evidence type="ECO:0000313" key="16">
    <source>
        <dbReference type="EnsemblPlants" id="Ma04_p15360.1"/>
    </source>
</evidence>
<comment type="catalytic activity">
    <reaction evidence="12 14">
        <text>myo-inositol + O2 = D-glucuronate + H2O + H(+)</text>
        <dbReference type="Rhea" id="RHEA:23696"/>
        <dbReference type="ChEBI" id="CHEBI:15377"/>
        <dbReference type="ChEBI" id="CHEBI:15378"/>
        <dbReference type="ChEBI" id="CHEBI:15379"/>
        <dbReference type="ChEBI" id="CHEBI:17268"/>
        <dbReference type="ChEBI" id="CHEBI:58720"/>
        <dbReference type="EC" id="1.13.99.1"/>
    </reaction>
</comment>
<dbReference type="EMBL" id="HG996469">
    <property type="protein sequence ID" value="CAG1842255.1"/>
    <property type="molecule type" value="Genomic_DNA"/>
</dbReference>
<evidence type="ECO:0000256" key="10">
    <source>
        <dbReference type="ARBA" id="ARBA00023004"/>
    </source>
</evidence>
<comment type="cofactor">
    <cofactor evidence="13 14">
        <name>Fe cation</name>
        <dbReference type="ChEBI" id="CHEBI:24875"/>
    </cofactor>
    <text evidence="13 14">Binds 2 iron ions per subunit.</text>
</comment>